<dbReference type="EMBL" id="AMCI01002404">
    <property type="protein sequence ID" value="EJX02811.1"/>
    <property type="molecule type" value="Genomic_DNA"/>
</dbReference>
<proteinExistence type="predicted"/>
<name>J9CRJ8_9ZZZZ</name>
<accession>J9CRJ8</accession>
<comment type="caution">
    <text evidence="1">The sequence shown here is derived from an EMBL/GenBank/DDBJ whole genome shotgun (WGS) entry which is preliminary data.</text>
</comment>
<evidence type="ECO:0000313" key="1">
    <source>
        <dbReference type="EMBL" id="EJX02811.1"/>
    </source>
</evidence>
<feature type="non-terminal residue" evidence="1">
    <location>
        <position position="30"/>
    </location>
</feature>
<dbReference type="AlphaFoldDB" id="J9CRJ8"/>
<sequence length="30" mass="3396">MCGRSWKKAKKDISVTLVVVTQYQEIKAQG</sequence>
<reference evidence="1" key="1">
    <citation type="journal article" date="2012" name="PLoS ONE">
        <title>Gene sets for utilization of primary and secondary nutrition supplies in the distal gut of endangered iberian lynx.</title>
        <authorList>
            <person name="Alcaide M."/>
            <person name="Messina E."/>
            <person name="Richter M."/>
            <person name="Bargiela R."/>
            <person name="Peplies J."/>
            <person name="Huws S.A."/>
            <person name="Newbold C.J."/>
            <person name="Golyshin P.N."/>
            <person name="Simon M.A."/>
            <person name="Lopez G."/>
            <person name="Yakimov M.M."/>
            <person name="Ferrer M."/>
        </authorList>
    </citation>
    <scope>NUCLEOTIDE SEQUENCE</scope>
</reference>
<gene>
    <name evidence="1" type="ORF">EVA_09084</name>
</gene>
<protein>
    <submittedName>
        <fullName evidence="1">Uncharacterized protein</fullName>
    </submittedName>
</protein>
<organism evidence="1">
    <name type="scientific">gut metagenome</name>
    <dbReference type="NCBI Taxonomy" id="749906"/>
    <lineage>
        <taxon>unclassified sequences</taxon>
        <taxon>metagenomes</taxon>
        <taxon>organismal metagenomes</taxon>
    </lineage>
</organism>